<dbReference type="KEGG" id="capn:CBG49_10940"/>
<keyword evidence="2" id="KW-0732">Signal</keyword>
<dbReference type="AlphaFoldDB" id="A0A1Z4BQH1"/>
<feature type="coiled-coil region" evidence="1">
    <location>
        <begin position="99"/>
        <end position="133"/>
    </location>
</feature>
<feature type="domain" description="DUF4140" evidence="4">
    <location>
        <begin position="31"/>
        <end position="129"/>
    </location>
</feature>
<keyword evidence="1" id="KW-0175">Coiled coil</keyword>
<dbReference type="RefSeq" id="WP_088594495.1">
    <property type="nucleotide sequence ID" value="NZ_CP022022.1"/>
</dbReference>
<protein>
    <recommendedName>
        <fullName evidence="7">DUF4139 domain-containing protein</fullName>
    </recommendedName>
</protein>
<accession>A0A1Z4BQH1</accession>
<proteinExistence type="predicted"/>
<evidence type="ECO:0000259" key="3">
    <source>
        <dbReference type="Pfam" id="PF13598"/>
    </source>
</evidence>
<evidence type="ECO:0000313" key="5">
    <source>
        <dbReference type="EMBL" id="ASF43547.1"/>
    </source>
</evidence>
<sequence>MKQFITYILLFSSAFVLAQKAQFANAKLDAATVYFNSAELTHYFSANLNKGTNEIVVKNVANRLNENTLRIVAPKNVTVLSAQFTTQYTTDGDNLLPKSKQVKDSIDLLTSQIDKLSNQIAAEKQVVELIKENKSVLGGGTGLNVAEYAKFLDYSKDKMTTSLDKIDAMTDKQNKLRSLRYNLEQRLKGEVTKEETLSDGKLVLQVMVDAPVKADFSVSYITPNASWVPFYDLRADNISQPINLVYKAQVRQNTGVDWKHIKLSLSSGNPNQNNQFTLLKAWYLYFGRRYDRDYDYVRANAYRSGAVKKDAVVEQIQEEATISDYTNLNENQLNTSFEITTPYDILSNNKEHSVSLKELKIKAKYEYYTAPRIDNGVYLVASVDDYSQYNLLTGQANVIFEDMYVGKTLIDPNQTSESMQLTMGNDKKISVKREKIADKSATKFISSYKEQTFTYEITVKNNKKEAIDLKLKDQYPLTTDDKIQIELLEASKAEVNKETGILTWDTNLKAGETKKFRISYKVKYPKNEVIGNL</sequence>
<dbReference type="PANTHER" id="PTHR31005">
    <property type="entry name" value="DUF4139 DOMAIN-CONTAINING PROTEIN"/>
    <property type="match status" value="1"/>
</dbReference>
<dbReference type="EMBL" id="CP022022">
    <property type="protein sequence ID" value="ASF43547.1"/>
    <property type="molecule type" value="Genomic_DNA"/>
</dbReference>
<gene>
    <name evidence="5" type="ORF">CBG49_10940</name>
</gene>
<evidence type="ECO:0000256" key="1">
    <source>
        <dbReference type="SAM" id="Coils"/>
    </source>
</evidence>
<dbReference type="NCBIfam" id="TIGR02231">
    <property type="entry name" value="mucoidy inhibitor MuiA family protein"/>
    <property type="match status" value="1"/>
</dbReference>
<dbReference type="InterPro" id="IPR011935">
    <property type="entry name" value="CHP02231"/>
</dbReference>
<name>A0A1Z4BQH1_9FLAO</name>
<evidence type="ECO:0000256" key="2">
    <source>
        <dbReference type="SAM" id="SignalP"/>
    </source>
</evidence>
<feature type="chain" id="PRO_5011966838" description="DUF4139 domain-containing protein" evidence="2">
    <location>
        <begin position="19"/>
        <end position="533"/>
    </location>
</feature>
<dbReference type="Proteomes" id="UP000197007">
    <property type="component" value="Chromosome"/>
</dbReference>
<organism evidence="5 6">
    <name type="scientific">Capnocytophaga endodontalis</name>
    <dbReference type="NCBI Taxonomy" id="2708117"/>
    <lineage>
        <taxon>Bacteria</taxon>
        <taxon>Pseudomonadati</taxon>
        <taxon>Bacteroidota</taxon>
        <taxon>Flavobacteriia</taxon>
        <taxon>Flavobacteriales</taxon>
        <taxon>Flavobacteriaceae</taxon>
        <taxon>Capnocytophaga</taxon>
    </lineage>
</organism>
<feature type="domain" description="DUF4139" evidence="3">
    <location>
        <begin position="217"/>
        <end position="526"/>
    </location>
</feature>
<dbReference type="InterPro" id="IPR037291">
    <property type="entry name" value="DUF4139"/>
</dbReference>
<reference evidence="6" key="1">
    <citation type="submission" date="2017-06" db="EMBL/GenBank/DDBJ databases">
        <title>Complete genome sequence of Capnocytophaga sp. KCOM 1579 (=ChDC OS43) isolated from a human refractory periapical abscess lesion.</title>
        <authorList>
            <person name="Kook J.-K."/>
            <person name="Park S.-N."/>
            <person name="Lim Y.K."/>
            <person name="Roh H."/>
        </authorList>
    </citation>
    <scope>NUCLEOTIDE SEQUENCE [LARGE SCALE GENOMIC DNA]</scope>
    <source>
        <strain evidence="6">ChDC OS43</strain>
    </source>
</reference>
<evidence type="ECO:0000259" key="4">
    <source>
        <dbReference type="Pfam" id="PF13600"/>
    </source>
</evidence>
<feature type="signal peptide" evidence="2">
    <location>
        <begin position="1"/>
        <end position="18"/>
    </location>
</feature>
<dbReference type="Pfam" id="PF13598">
    <property type="entry name" value="DUF4139"/>
    <property type="match status" value="1"/>
</dbReference>
<dbReference type="PANTHER" id="PTHR31005:SF8">
    <property type="entry name" value="DUF4139 DOMAIN-CONTAINING PROTEIN"/>
    <property type="match status" value="1"/>
</dbReference>
<dbReference type="Pfam" id="PF13600">
    <property type="entry name" value="DUF4140"/>
    <property type="match status" value="1"/>
</dbReference>
<keyword evidence="6" id="KW-1185">Reference proteome</keyword>
<evidence type="ECO:0008006" key="7">
    <source>
        <dbReference type="Google" id="ProtNLM"/>
    </source>
</evidence>
<evidence type="ECO:0000313" key="6">
    <source>
        <dbReference type="Proteomes" id="UP000197007"/>
    </source>
</evidence>
<dbReference type="InterPro" id="IPR025554">
    <property type="entry name" value="DUF4140"/>
</dbReference>